<sequence length="344" mass="34924">MSTSHDHGGSSFVYSSGDENPAANRSLSQQTNVTIAGGSRADAGTRARASIAVRAGATAEQAIAANTLTHSQDIAEIRAEAAWVAASGGPRADTRTRARASNAVRAGATAEQSIAANILTHPQDIAEIYTQAAQVAASGGPRADGEIWARASNAVRAGATAEQAIAANILTHPQDIAEIRAQAAQVAASGGQRADGVAWARASNAVRAGATAEQAIAANTLTHPQDIAEIRAQAAQVAASSGPRADGVTWVRASNAVRAGATAEQAIAANTLTHPQDIAEIRAQAAQVAASGGPRADGVTWARASNAVRAGATAEQAIAANTLTHPQDIAEIRAQAAWVRRQYD</sequence>
<gene>
    <name evidence="2" type="ORF">BLA23254_07963</name>
</gene>
<accession>A0A6P2T0V1</accession>
<dbReference type="EMBL" id="CABVPW010000080">
    <property type="protein sequence ID" value="VWC52040.1"/>
    <property type="molecule type" value="Genomic_DNA"/>
</dbReference>
<evidence type="ECO:0000313" key="3">
    <source>
        <dbReference type="Proteomes" id="UP000494218"/>
    </source>
</evidence>
<evidence type="ECO:0000313" key="2">
    <source>
        <dbReference type="EMBL" id="VWC52040.1"/>
    </source>
</evidence>
<protein>
    <submittedName>
        <fullName evidence="2">Uncharacterized protein</fullName>
    </submittedName>
</protein>
<dbReference type="AlphaFoldDB" id="A0A6P2T0V1"/>
<dbReference type="Proteomes" id="UP000494218">
    <property type="component" value="Unassembled WGS sequence"/>
</dbReference>
<feature type="region of interest" description="Disordered" evidence="1">
    <location>
        <begin position="1"/>
        <end position="41"/>
    </location>
</feature>
<evidence type="ECO:0000256" key="1">
    <source>
        <dbReference type="SAM" id="MobiDB-lite"/>
    </source>
</evidence>
<dbReference type="RefSeq" id="WP_175035837.1">
    <property type="nucleotide sequence ID" value="NZ_CABVPW010000080.1"/>
</dbReference>
<proteinExistence type="predicted"/>
<feature type="compositionally biased region" description="Polar residues" evidence="1">
    <location>
        <begin position="12"/>
        <end position="34"/>
    </location>
</feature>
<organism evidence="2 3">
    <name type="scientific">Burkholderia lata (strain ATCC 17760 / DSM 23089 / LMG 22485 / NCIMB 9086 / R18194 / 383)</name>
    <dbReference type="NCBI Taxonomy" id="482957"/>
    <lineage>
        <taxon>Bacteria</taxon>
        <taxon>Pseudomonadati</taxon>
        <taxon>Pseudomonadota</taxon>
        <taxon>Betaproteobacteria</taxon>
        <taxon>Burkholderiales</taxon>
        <taxon>Burkholderiaceae</taxon>
        <taxon>Burkholderia</taxon>
        <taxon>Burkholderia cepacia complex</taxon>
    </lineage>
</organism>
<reference evidence="2 3" key="1">
    <citation type="submission" date="2019-09" db="EMBL/GenBank/DDBJ databases">
        <authorList>
            <person name="Depoorter E."/>
        </authorList>
    </citation>
    <scope>NUCLEOTIDE SEQUENCE [LARGE SCALE GENOMIC DNA]</scope>
    <source>
        <strain evidence="2">LMG 23254</strain>
    </source>
</reference>
<name>A0A6P2T0V1_BURL3</name>